<comment type="subcellular location">
    <subcellularLocation>
        <location evidence="1">Nucleus</location>
    </subcellularLocation>
</comment>
<keyword evidence="9" id="KW-1185">Reference proteome</keyword>
<evidence type="ECO:0000256" key="2">
    <source>
        <dbReference type="ARBA" id="ARBA00023015"/>
    </source>
</evidence>
<proteinExistence type="predicted"/>
<evidence type="ECO:0000313" key="9">
    <source>
        <dbReference type="Proteomes" id="UP001219355"/>
    </source>
</evidence>
<dbReference type="GO" id="GO:0005634">
    <property type="term" value="C:nucleus"/>
    <property type="evidence" value="ECO:0007669"/>
    <property type="project" value="UniProtKB-SubCell"/>
</dbReference>
<evidence type="ECO:0000259" key="7">
    <source>
        <dbReference type="PROSITE" id="PS50048"/>
    </source>
</evidence>
<dbReference type="Proteomes" id="UP001219355">
    <property type="component" value="Chromosome 3"/>
</dbReference>
<dbReference type="CDD" id="cd00067">
    <property type="entry name" value="GAL4"/>
    <property type="match status" value="1"/>
</dbReference>
<evidence type="ECO:0000256" key="3">
    <source>
        <dbReference type="ARBA" id="ARBA00023125"/>
    </source>
</evidence>
<dbReference type="InterPro" id="IPR001138">
    <property type="entry name" value="Zn2Cys6_DnaBD"/>
</dbReference>
<dbReference type="EMBL" id="CP120629">
    <property type="protein sequence ID" value="WEW59556.1"/>
    <property type="molecule type" value="Genomic_DNA"/>
</dbReference>
<dbReference type="GO" id="GO:0045944">
    <property type="term" value="P:positive regulation of transcription by RNA polymerase II"/>
    <property type="evidence" value="ECO:0007669"/>
    <property type="project" value="TreeGrafter"/>
</dbReference>
<feature type="domain" description="Zn(2)-C6 fungal-type" evidence="7">
    <location>
        <begin position="15"/>
        <end position="43"/>
    </location>
</feature>
<keyword evidence="3" id="KW-0238">DNA-binding</keyword>
<dbReference type="GO" id="GO:0000976">
    <property type="term" value="F:transcription cis-regulatory region binding"/>
    <property type="evidence" value="ECO:0007669"/>
    <property type="project" value="TreeGrafter"/>
</dbReference>
<reference evidence="8" key="1">
    <citation type="submission" date="2023-03" db="EMBL/GenBank/DDBJ databases">
        <title>Emydomyces testavorans Genome Sequence.</title>
        <authorList>
            <person name="Hoyer L."/>
        </authorList>
    </citation>
    <scope>NUCLEOTIDE SEQUENCE</scope>
    <source>
        <strain evidence="8">16-2883</strain>
    </source>
</reference>
<gene>
    <name evidence="8" type="ORF">PRK78_005030</name>
</gene>
<feature type="region of interest" description="Disordered" evidence="6">
    <location>
        <begin position="57"/>
        <end position="100"/>
    </location>
</feature>
<dbReference type="SUPFAM" id="SSF57701">
    <property type="entry name" value="Zn2/Cys6 DNA-binding domain"/>
    <property type="match status" value="1"/>
</dbReference>
<dbReference type="PANTHER" id="PTHR37534:SF15">
    <property type="entry name" value="ZN(II)2CYS6 TRANSCRIPTION FACTOR (EUROFUNG)"/>
    <property type="match status" value="1"/>
</dbReference>
<evidence type="ECO:0000256" key="1">
    <source>
        <dbReference type="ARBA" id="ARBA00004123"/>
    </source>
</evidence>
<protein>
    <recommendedName>
        <fullName evidence="7">Zn(2)-C6 fungal-type domain-containing protein</fullName>
    </recommendedName>
</protein>
<dbReference type="Pfam" id="PF11951">
    <property type="entry name" value="Fungal_trans_2"/>
    <property type="match status" value="1"/>
</dbReference>
<sequence length="435" mass="48259">MARETSKAQVTPKRQCWECLRRRLVCDFSRPACNKCCAAGVVCPGYDERKPLTWLTPGQVTSRSRRRPPLPGAGGTRAIVTPSDSGETTDRTNDPTQNAESGVMEATVPHIELRSETCTVVRAVYYCKSNPPHAPAAGNIAVQLKLTFPFATDPTIQFTELAEPFRRCYAIDNAPWWPRETLSLCLASEVNTALVHDSLEAQRNVFVVSIAVVGNTTSPSFDQILATSHPDLTDLMLEMYGDGLNPALLCPPPLFLDIIKINHLRFQGRNASLINESTQSAANVLLMQIDRLSPEKWIKSDTSLREEWLLLGRIYQSAVALYCILSLQSVSVLPSTLQLNAMRTRHGGHLFPLLKKALASQRIKKCMLWPLVVAGVDAANYGPAAREFVNKHLLEMSQDLGTPVPLLAKVVLKRFWASGKTRWDDCFDRPYAFVA</sequence>
<keyword evidence="5" id="KW-0539">Nucleus</keyword>
<dbReference type="InterPro" id="IPR036864">
    <property type="entry name" value="Zn2-C6_fun-type_DNA-bd_sf"/>
</dbReference>
<evidence type="ECO:0000256" key="6">
    <source>
        <dbReference type="SAM" id="MobiDB-lite"/>
    </source>
</evidence>
<evidence type="ECO:0000256" key="4">
    <source>
        <dbReference type="ARBA" id="ARBA00023163"/>
    </source>
</evidence>
<accession>A0AAF0DLA4</accession>
<dbReference type="InterPro" id="IPR021858">
    <property type="entry name" value="Fun_TF"/>
</dbReference>
<keyword evidence="2" id="KW-0805">Transcription regulation</keyword>
<dbReference type="PANTHER" id="PTHR37534">
    <property type="entry name" value="TRANSCRIPTIONAL ACTIVATOR PROTEIN UGA3"/>
    <property type="match status" value="1"/>
</dbReference>
<name>A0AAF0DLA4_9EURO</name>
<evidence type="ECO:0000313" key="8">
    <source>
        <dbReference type="EMBL" id="WEW59556.1"/>
    </source>
</evidence>
<dbReference type="GO" id="GO:0000981">
    <property type="term" value="F:DNA-binding transcription factor activity, RNA polymerase II-specific"/>
    <property type="evidence" value="ECO:0007669"/>
    <property type="project" value="InterPro"/>
</dbReference>
<keyword evidence="4" id="KW-0804">Transcription</keyword>
<dbReference type="GO" id="GO:0008270">
    <property type="term" value="F:zinc ion binding"/>
    <property type="evidence" value="ECO:0007669"/>
    <property type="project" value="InterPro"/>
</dbReference>
<organism evidence="8 9">
    <name type="scientific">Emydomyces testavorans</name>
    <dbReference type="NCBI Taxonomy" id="2070801"/>
    <lineage>
        <taxon>Eukaryota</taxon>
        <taxon>Fungi</taxon>
        <taxon>Dikarya</taxon>
        <taxon>Ascomycota</taxon>
        <taxon>Pezizomycotina</taxon>
        <taxon>Eurotiomycetes</taxon>
        <taxon>Eurotiomycetidae</taxon>
        <taxon>Onygenales</taxon>
        <taxon>Nannizziopsiaceae</taxon>
        <taxon>Emydomyces</taxon>
    </lineage>
</organism>
<dbReference type="AlphaFoldDB" id="A0AAF0DLA4"/>
<dbReference type="PROSITE" id="PS50048">
    <property type="entry name" value="ZN2_CY6_FUNGAL_2"/>
    <property type="match status" value="1"/>
</dbReference>
<evidence type="ECO:0000256" key="5">
    <source>
        <dbReference type="ARBA" id="ARBA00023242"/>
    </source>
</evidence>